<evidence type="ECO:0000256" key="7">
    <source>
        <dbReference type="SAM" id="MobiDB-lite"/>
    </source>
</evidence>
<dbReference type="InterPro" id="IPR036388">
    <property type="entry name" value="WH-like_DNA-bd_sf"/>
</dbReference>
<evidence type="ECO:0000256" key="5">
    <source>
        <dbReference type="ARBA" id="ARBA00023242"/>
    </source>
</evidence>
<feature type="DNA-binding region" description="Fork-head" evidence="6">
    <location>
        <begin position="359"/>
        <end position="424"/>
    </location>
</feature>
<gene>
    <name evidence="9" type="ORF">NTEN_LOCUS3557</name>
</gene>
<evidence type="ECO:0000256" key="3">
    <source>
        <dbReference type="ARBA" id="ARBA00023125"/>
    </source>
</evidence>
<keyword evidence="2" id="KW-0805">Transcription regulation</keyword>
<dbReference type="SMART" id="SM00339">
    <property type="entry name" value="FH"/>
    <property type="match status" value="1"/>
</dbReference>
<feature type="region of interest" description="Disordered" evidence="7">
    <location>
        <begin position="82"/>
        <end position="118"/>
    </location>
</feature>
<organism evidence="9 10">
    <name type="scientific">Nesidiocoris tenuis</name>
    <dbReference type="NCBI Taxonomy" id="355587"/>
    <lineage>
        <taxon>Eukaryota</taxon>
        <taxon>Metazoa</taxon>
        <taxon>Ecdysozoa</taxon>
        <taxon>Arthropoda</taxon>
        <taxon>Hexapoda</taxon>
        <taxon>Insecta</taxon>
        <taxon>Pterygota</taxon>
        <taxon>Neoptera</taxon>
        <taxon>Paraneoptera</taxon>
        <taxon>Hemiptera</taxon>
        <taxon>Heteroptera</taxon>
        <taxon>Panheteroptera</taxon>
        <taxon>Cimicomorpha</taxon>
        <taxon>Miridae</taxon>
        <taxon>Dicyphina</taxon>
        <taxon>Nesidiocoris</taxon>
    </lineage>
</organism>
<dbReference type="GO" id="GO:0005634">
    <property type="term" value="C:nucleus"/>
    <property type="evidence" value="ECO:0007669"/>
    <property type="project" value="UniProtKB-SubCell"/>
</dbReference>
<protein>
    <recommendedName>
        <fullName evidence="8">Fork-head domain-containing protein</fullName>
    </recommendedName>
</protein>
<evidence type="ECO:0000256" key="4">
    <source>
        <dbReference type="ARBA" id="ARBA00023163"/>
    </source>
</evidence>
<dbReference type="InterPro" id="IPR030456">
    <property type="entry name" value="TF_fork_head_CS_2"/>
</dbReference>
<name>A0A6H5G593_9HEMI</name>
<dbReference type="PRINTS" id="PR00053">
    <property type="entry name" value="FORKHEAD"/>
</dbReference>
<evidence type="ECO:0000259" key="8">
    <source>
        <dbReference type="PROSITE" id="PS50039"/>
    </source>
</evidence>
<dbReference type="AlphaFoldDB" id="A0A6H5G593"/>
<keyword evidence="5 6" id="KW-0539">Nucleus</keyword>
<feature type="compositionally biased region" description="Basic residues" evidence="7">
    <location>
        <begin position="405"/>
        <end position="414"/>
    </location>
</feature>
<dbReference type="InterPro" id="IPR036390">
    <property type="entry name" value="WH_DNA-bd_sf"/>
</dbReference>
<dbReference type="OrthoDB" id="10070006at2759"/>
<evidence type="ECO:0000313" key="10">
    <source>
        <dbReference type="Proteomes" id="UP000479000"/>
    </source>
</evidence>
<dbReference type="Proteomes" id="UP000479000">
    <property type="component" value="Unassembled WGS sequence"/>
</dbReference>
<evidence type="ECO:0000313" key="9">
    <source>
        <dbReference type="EMBL" id="CAA9997237.1"/>
    </source>
</evidence>
<dbReference type="Pfam" id="PF00250">
    <property type="entry name" value="Forkhead"/>
    <property type="match status" value="1"/>
</dbReference>
<dbReference type="InterPro" id="IPR049624">
    <property type="entry name" value="FOXN1_4"/>
</dbReference>
<keyword evidence="3 6" id="KW-0238">DNA-binding</keyword>
<comment type="subcellular location">
    <subcellularLocation>
        <location evidence="6">Nucleus</location>
    </subcellularLocation>
</comment>
<reference evidence="9 10" key="1">
    <citation type="submission" date="2020-02" db="EMBL/GenBank/DDBJ databases">
        <authorList>
            <person name="Ferguson B K."/>
        </authorList>
    </citation>
    <scope>NUCLEOTIDE SEQUENCE [LARGE SCALE GENOMIC DNA]</scope>
</reference>
<accession>A0A6H5G593</accession>
<dbReference type="PANTHER" id="PTHR46721">
    <property type="entry name" value="FORKHEAD BOX PROTEIN N1"/>
    <property type="match status" value="1"/>
</dbReference>
<feature type="region of interest" description="Disordered" evidence="7">
    <location>
        <begin position="217"/>
        <end position="242"/>
    </location>
</feature>
<dbReference type="InterPro" id="IPR001766">
    <property type="entry name" value="Fork_head_dom"/>
</dbReference>
<feature type="domain" description="Fork-head" evidence="8">
    <location>
        <begin position="359"/>
        <end position="424"/>
    </location>
</feature>
<dbReference type="GO" id="GO:0000981">
    <property type="term" value="F:DNA-binding transcription factor activity, RNA polymerase II-specific"/>
    <property type="evidence" value="ECO:0007669"/>
    <property type="project" value="TreeGrafter"/>
</dbReference>
<evidence type="ECO:0000256" key="1">
    <source>
        <dbReference type="ARBA" id="ARBA00022473"/>
    </source>
</evidence>
<dbReference type="GO" id="GO:0000976">
    <property type="term" value="F:transcription cis-regulatory region binding"/>
    <property type="evidence" value="ECO:0007669"/>
    <property type="project" value="TreeGrafter"/>
</dbReference>
<dbReference type="PROSITE" id="PS00658">
    <property type="entry name" value="FORK_HEAD_2"/>
    <property type="match status" value="1"/>
</dbReference>
<dbReference type="SUPFAM" id="SSF46785">
    <property type="entry name" value="Winged helix' DNA-binding domain"/>
    <property type="match status" value="1"/>
</dbReference>
<keyword evidence="10" id="KW-1185">Reference proteome</keyword>
<feature type="region of interest" description="Disordered" evidence="7">
    <location>
        <begin position="142"/>
        <end position="185"/>
    </location>
</feature>
<dbReference type="EMBL" id="CADCXU010005610">
    <property type="protein sequence ID" value="CAA9997237.1"/>
    <property type="molecule type" value="Genomic_DNA"/>
</dbReference>
<evidence type="ECO:0000256" key="6">
    <source>
        <dbReference type="PROSITE-ProRule" id="PRU00089"/>
    </source>
</evidence>
<dbReference type="PROSITE" id="PS50039">
    <property type="entry name" value="FORK_HEAD_3"/>
    <property type="match status" value="1"/>
</dbReference>
<evidence type="ECO:0000256" key="2">
    <source>
        <dbReference type="ARBA" id="ARBA00023015"/>
    </source>
</evidence>
<keyword evidence="1" id="KW-0217">Developmental protein</keyword>
<sequence length="804" mass="91289">MMEMYFGSFDNMLSLDEMIDTDLKYSIELGHEVKDGMFNGHGAGPGLASEDWGSWNFNESAQSSLELHSENSLNGSTNLMVNPKNVIPSRRHSPSPSLPTKIKKEINSDEEDDTKSPMMNSVSKLVEVKSEPIDELVEHAIIVEDQVNDEGSEEEDDASEDEEDDDELVQEDEEEADPLEEPRGKVLRRAIAPASLQNGEPPAKKLVRVMTGKPRTMFVSQSQTTSTATDEQPGPSGSDEGAGAIERRLSKAGVFLFLPDRHGSQKFHHRVPAGLRNLRFHVVSLLFASFVCHFGQFEVLTQFHILAPIDGLNVFIASQSEGGGKSILCILGSKAAEFFHRYIKQKKCEFRCTNSRRFRMRSITNFFPISSEHFPYFRSAPAGWKNSVRHNLSLNKCFEKIEKIHHRRRQRSSKRLPVDHEPGKDFENGRRSAKVDAQGSDRHPASHEMPSDDSGEAQRKVNMFELACILREEVTTRDFLYEYRLIPQSKVCPRCNVDMKLSFANNFYGLFKCSNNHKASAIKGTWFEGSQLGCKEILLSTYCFVRMFTIEQTLAEVVVGGKDAIDPSIIVNWWSNTREVCIDAIEREYDELASLGRIGGQGCKVIVDKMRIGELNNSHRRIKDNVYILVMLEMGTGDYRIEVLEKLDYSVMINHLKQNIEPGTLLLTEEWKGFSRLCHHGFLHKVIADNVKLPADTLWFPHLQKLRQNGVSSLETGHHLYEYLWRREVTRRETDPFVALLQDASSGLRRQVLDCLGEFWTAQASSRLPRQVPNYASKFWTAQVTSRLCRRQAFLSSKVNPGFD</sequence>
<proteinExistence type="predicted"/>
<feature type="compositionally biased region" description="Acidic residues" evidence="7">
    <location>
        <begin position="146"/>
        <end position="179"/>
    </location>
</feature>
<feature type="compositionally biased region" description="Polar residues" evidence="7">
    <location>
        <begin position="218"/>
        <end position="230"/>
    </location>
</feature>
<keyword evidence="4" id="KW-0804">Transcription</keyword>
<feature type="region of interest" description="Disordered" evidence="7">
    <location>
        <begin position="405"/>
        <end position="456"/>
    </location>
</feature>
<dbReference type="PANTHER" id="PTHR46721:SF3">
    <property type="entry name" value="FORKHEAD BOX N1"/>
    <property type="match status" value="1"/>
</dbReference>
<feature type="compositionally biased region" description="Basic and acidic residues" evidence="7">
    <location>
        <begin position="416"/>
        <end position="450"/>
    </location>
</feature>
<dbReference type="Gene3D" id="1.10.10.10">
    <property type="entry name" value="Winged helix-like DNA-binding domain superfamily/Winged helix DNA-binding domain"/>
    <property type="match status" value="1"/>
</dbReference>